<dbReference type="EMBL" id="HBUE01078961">
    <property type="protein sequence ID" value="CAG6476634.1"/>
    <property type="molecule type" value="Transcribed_RNA"/>
</dbReference>
<name>A0A8D8BIT0_CULPI</name>
<reference evidence="1" key="1">
    <citation type="submission" date="2021-05" db="EMBL/GenBank/DDBJ databases">
        <authorList>
            <person name="Alioto T."/>
            <person name="Alioto T."/>
            <person name="Gomez Garrido J."/>
        </authorList>
    </citation>
    <scope>NUCLEOTIDE SEQUENCE</scope>
</reference>
<proteinExistence type="predicted"/>
<sequence>MFSQRSCSNLVSYGLFNVTNAIPAFNFSDLSTFQLHSGTSMPAEANVTGVITDPVACGSSRTPRVPCRTIRSSLKCAAISRVSSSTRFQLPSLTSFHCGTAFS</sequence>
<accession>A0A8D8BIT0</accession>
<evidence type="ECO:0000313" key="1">
    <source>
        <dbReference type="EMBL" id="CAG6476634.1"/>
    </source>
</evidence>
<organism evidence="1">
    <name type="scientific">Culex pipiens</name>
    <name type="common">House mosquito</name>
    <dbReference type="NCBI Taxonomy" id="7175"/>
    <lineage>
        <taxon>Eukaryota</taxon>
        <taxon>Metazoa</taxon>
        <taxon>Ecdysozoa</taxon>
        <taxon>Arthropoda</taxon>
        <taxon>Hexapoda</taxon>
        <taxon>Insecta</taxon>
        <taxon>Pterygota</taxon>
        <taxon>Neoptera</taxon>
        <taxon>Endopterygota</taxon>
        <taxon>Diptera</taxon>
        <taxon>Nematocera</taxon>
        <taxon>Culicoidea</taxon>
        <taxon>Culicidae</taxon>
        <taxon>Culicinae</taxon>
        <taxon>Culicini</taxon>
        <taxon>Culex</taxon>
        <taxon>Culex</taxon>
    </lineage>
</organism>
<dbReference type="AlphaFoldDB" id="A0A8D8BIT0"/>
<dbReference type="EMBL" id="HBUE01078964">
    <property type="protein sequence ID" value="CAG6476637.1"/>
    <property type="molecule type" value="Transcribed_RNA"/>
</dbReference>
<protein>
    <submittedName>
        <fullName evidence="1">(northern house mosquito) hypothetical protein</fullName>
    </submittedName>
</protein>